<sequence length="76" mass="8338">MNEAIRQKAVVKPGGVINIQSSELPVGTEVDVIVIVERARKKKQSLRSIIGTGKGCFATPQEADNFISRERDAWSL</sequence>
<reference evidence="1 2" key="1">
    <citation type="journal article" date="2023" name="Limnol Oceanogr Lett">
        <title>Environmental adaptations by the intertidal Antarctic cyanobacterium Halotia branconii CENA392 as revealed using long-read genome sequencing.</title>
        <authorList>
            <person name="Dextro R.B."/>
            <person name="Delbaje E."/>
            <person name="Freitas P.N.N."/>
            <person name="Geraldes V."/>
            <person name="Pinto E."/>
            <person name="Long P.F."/>
            <person name="Fiore M.F."/>
        </authorList>
    </citation>
    <scope>NUCLEOTIDE SEQUENCE [LARGE SCALE GENOMIC DNA]</scope>
    <source>
        <strain evidence="1 2">CENA392</strain>
    </source>
</reference>
<evidence type="ECO:0000313" key="2">
    <source>
        <dbReference type="Proteomes" id="UP001223520"/>
    </source>
</evidence>
<dbReference type="KEGG" id="hbq:QI031_13335"/>
<accession>A0AAJ6NXN5</accession>
<dbReference type="AlphaFoldDB" id="A0AAJ6NXN5"/>
<proteinExistence type="predicted"/>
<dbReference type="EMBL" id="CP124543">
    <property type="protein sequence ID" value="WGV28386.1"/>
    <property type="molecule type" value="Genomic_DNA"/>
</dbReference>
<gene>
    <name evidence="1" type="ORF">QI031_13335</name>
</gene>
<protein>
    <submittedName>
        <fullName evidence="1">Uncharacterized protein</fullName>
    </submittedName>
</protein>
<name>A0AAJ6NXN5_9CYAN</name>
<evidence type="ECO:0000313" key="1">
    <source>
        <dbReference type="EMBL" id="WGV28386.1"/>
    </source>
</evidence>
<organism evidence="1 2">
    <name type="scientific">Halotia branconii CENA392</name>
    <dbReference type="NCBI Taxonomy" id="1539056"/>
    <lineage>
        <taxon>Bacteria</taxon>
        <taxon>Bacillati</taxon>
        <taxon>Cyanobacteriota</taxon>
        <taxon>Cyanophyceae</taxon>
        <taxon>Nostocales</taxon>
        <taxon>Nodulariaceae</taxon>
        <taxon>Halotia</taxon>
    </lineage>
</organism>
<dbReference type="RefSeq" id="WP_281485611.1">
    <property type="nucleotide sequence ID" value="NZ_CP124543.1"/>
</dbReference>
<dbReference type="Proteomes" id="UP001223520">
    <property type="component" value="Chromosome"/>
</dbReference>
<keyword evidence="2" id="KW-1185">Reference proteome</keyword>